<evidence type="ECO:0000256" key="5">
    <source>
        <dbReference type="ARBA" id="ARBA00023002"/>
    </source>
</evidence>
<dbReference type="PRINTS" id="PR00073">
    <property type="entry name" value="COPRGNOXDASE"/>
</dbReference>
<organism evidence="7 8">
    <name type="scientific">Exophiala sideris</name>
    <dbReference type="NCBI Taxonomy" id="1016849"/>
    <lineage>
        <taxon>Eukaryota</taxon>
        <taxon>Fungi</taxon>
        <taxon>Dikarya</taxon>
        <taxon>Ascomycota</taxon>
        <taxon>Pezizomycotina</taxon>
        <taxon>Eurotiomycetes</taxon>
        <taxon>Chaetothyriomycetidae</taxon>
        <taxon>Chaetothyriales</taxon>
        <taxon>Herpotrichiellaceae</taxon>
        <taxon>Exophiala</taxon>
    </lineage>
</organism>
<reference evidence="7 8" key="1">
    <citation type="submission" date="2023-08" db="EMBL/GenBank/DDBJ databases">
        <title>Black Yeasts Isolated from many extreme environments.</title>
        <authorList>
            <person name="Coleine C."/>
            <person name="Stajich J.E."/>
            <person name="Selbmann L."/>
        </authorList>
    </citation>
    <scope>NUCLEOTIDE SEQUENCE [LARGE SCALE GENOMIC DNA]</scope>
    <source>
        <strain evidence="7 8">CCFEE 6328</strain>
    </source>
</reference>
<comment type="pathway">
    <text evidence="1">Porphyrin-containing compound metabolism; protoporphyrin-IX biosynthesis; protoporphyrinogen-IX from coproporphyrinogen-III (O2 route): step 1/1.</text>
</comment>
<evidence type="ECO:0000256" key="2">
    <source>
        <dbReference type="ARBA" id="ARBA00010644"/>
    </source>
</evidence>
<dbReference type="PANTHER" id="PTHR10755:SF0">
    <property type="entry name" value="OXYGEN-DEPENDENT COPROPORPHYRINOGEN-III OXIDASE, MITOCHONDRIAL"/>
    <property type="match status" value="1"/>
</dbReference>
<dbReference type="GO" id="GO:0004109">
    <property type="term" value="F:coproporphyrinogen oxidase activity"/>
    <property type="evidence" value="ECO:0007669"/>
    <property type="project" value="UniProtKB-EC"/>
</dbReference>
<comment type="caution">
    <text evidence="7">The sequence shown here is derived from an EMBL/GenBank/DDBJ whole genome shotgun (WGS) entry which is preliminary data.</text>
</comment>
<keyword evidence="6" id="KW-0627">Porphyrin biosynthesis</keyword>
<dbReference type="NCBIfam" id="NF003727">
    <property type="entry name" value="PRK05330.1"/>
    <property type="match status" value="1"/>
</dbReference>
<evidence type="ECO:0000256" key="1">
    <source>
        <dbReference type="ARBA" id="ARBA00005168"/>
    </source>
</evidence>
<dbReference type="InterPro" id="IPR001260">
    <property type="entry name" value="Coprogen_oxidase_aer"/>
</dbReference>
<keyword evidence="8" id="KW-1185">Reference proteome</keyword>
<dbReference type="InterPro" id="IPR036406">
    <property type="entry name" value="Coprogen_oxidase_aer_sf"/>
</dbReference>
<dbReference type="Proteomes" id="UP001345691">
    <property type="component" value="Unassembled WGS sequence"/>
</dbReference>
<dbReference type="EC" id="1.3.3.3" evidence="4"/>
<dbReference type="Gene3D" id="3.40.1500.10">
    <property type="entry name" value="Coproporphyrinogen III oxidase, aerobic"/>
    <property type="match status" value="1"/>
</dbReference>
<evidence type="ECO:0000256" key="6">
    <source>
        <dbReference type="ARBA" id="ARBA00023244"/>
    </source>
</evidence>
<accession>A0ABR0J871</accession>
<dbReference type="SUPFAM" id="SSF102886">
    <property type="entry name" value="Coproporphyrinogen III oxidase"/>
    <property type="match status" value="1"/>
</dbReference>
<dbReference type="EMBL" id="JAVRRF010000014">
    <property type="protein sequence ID" value="KAK5058252.1"/>
    <property type="molecule type" value="Genomic_DNA"/>
</dbReference>
<dbReference type="PROSITE" id="PS01021">
    <property type="entry name" value="COPROGEN_OXIDASE"/>
    <property type="match status" value="1"/>
</dbReference>
<evidence type="ECO:0000313" key="7">
    <source>
        <dbReference type="EMBL" id="KAK5058252.1"/>
    </source>
</evidence>
<dbReference type="PANTHER" id="PTHR10755">
    <property type="entry name" value="COPROPORPHYRINOGEN III OXIDASE, MITOCHONDRIAL"/>
    <property type="match status" value="1"/>
</dbReference>
<dbReference type="Pfam" id="PF01218">
    <property type="entry name" value="Coprogen_oxidas"/>
    <property type="match status" value="1"/>
</dbReference>
<sequence length="391" mass="44402">MSLLHELEMLSYSSSAAGSSRATQMASANDSPPIQAVSLAEVDEVTKKKTKISRSSPMRLRMEALIQEHQNRIVFALENIDGKKFRRDEWTRPHGGGGTSCVLQDGNVFEKAGVNTSIVYGELPRPAIEKMRADHKSFVDSDVEKLNFFAAGISLVLHPYNPMAPTVHLNYRYFETSDPRDPVNATGTSQTNWWFGGGTDLTPSYLFEEDAKHFHKTIKGACDKHDKEYYPRFKKWCDDYFKIPHRGESRGIGGIFFDDLDAGTQTNSKNPQEDLFQFIVSGLESFLPSYLPIIKKRKDMPYLPQQKEWQQIRRGRYVEFNLIYDRGTSFGLRTPGARVESILMSLPLTARWEYAHPVAGTGVAAVPDEEDGHQEKERELMEVLKNPKEWA</sequence>
<dbReference type="InterPro" id="IPR018375">
    <property type="entry name" value="Coprogen_oxidase_CS"/>
</dbReference>
<evidence type="ECO:0000313" key="8">
    <source>
        <dbReference type="Proteomes" id="UP001345691"/>
    </source>
</evidence>
<proteinExistence type="inferred from homology"/>
<keyword evidence="5 7" id="KW-0560">Oxidoreductase</keyword>
<evidence type="ECO:0000256" key="3">
    <source>
        <dbReference type="ARBA" id="ARBA00011738"/>
    </source>
</evidence>
<dbReference type="PIRSF" id="PIRSF000166">
    <property type="entry name" value="Coproporphyri_ox"/>
    <property type="match status" value="1"/>
</dbReference>
<protein>
    <recommendedName>
        <fullName evidence="4">coproporphyrinogen oxidase</fullName>
        <ecNumber evidence="4">1.3.3.3</ecNumber>
    </recommendedName>
</protein>
<name>A0ABR0J871_9EURO</name>
<comment type="subunit">
    <text evidence="3">Homodimer.</text>
</comment>
<comment type="similarity">
    <text evidence="2">Belongs to the aerobic coproporphyrinogen-III oxidase family.</text>
</comment>
<evidence type="ECO:0000256" key="4">
    <source>
        <dbReference type="ARBA" id="ARBA00012869"/>
    </source>
</evidence>
<gene>
    <name evidence="7" type="primary">HEM13</name>
    <name evidence="7" type="ORF">LTR69_006656</name>
</gene>